<dbReference type="Proteomes" id="UP000509360">
    <property type="component" value="Segment"/>
</dbReference>
<keyword evidence="3" id="KW-1227">Viral tail protein</keyword>
<evidence type="ECO:0000256" key="3">
    <source>
        <dbReference type="ARBA" id="ARBA00022732"/>
    </source>
</evidence>
<organism evidence="9 10">
    <name type="scientific">Escherichia phage P1723</name>
    <dbReference type="NCBI Taxonomy" id="2736274"/>
    <lineage>
        <taxon>Viruses</taxon>
        <taxon>Duplodnaviria</taxon>
        <taxon>Heunggongvirae</taxon>
        <taxon>Uroviricota</taxon>
        <taxon>Caudoviricetes</taxon>
        <taxon>Autographivirales</taxon>
        <taxon>Autotranscriptaviridae</taxon>
        <taxon>Studiervirinae</taxon>
        <taxon>Foetvirus</taxon>
        <taxon>Foetvirus P1723</taxon>
        <taxon>Foetvirus SRT7</taxon>
    </lineage>
</organism>
<sequence length="80" mass="9187">MANVIKTVYTYPLDGTTTDFAIPFEYLSRKFVVVTLIGQDRKELVVVTDYRFATRNLISTTKAWGPADNYQQIELHNRAT</sequence>
<evidence type="ECO:0000256" key="7">
    <source>
        <dbReference type="ARBA" id="ARBA00023296"/>
    </source>
</evidence>
<dbReference type="EMBL" id="MT465573">
    <property type="protein sequence ID" value="QKM75971.1"/>
    <property type="molecule type" value="Genomic_DNA"/>
</dbReference>
<keyword evidence="10" id="KW-1185">Reference proteome</keyword>
<dbReference type="GO" id="GO:0098015">
    <property type="term" value="C:virus tail"/>
    <property type="evidence" value="ECO:0007669"/>
    <property type="project" value="UniProtKB-KW"/>
</dbReference>
<feature type="domain" description="Bacteriophage T7 tail fibre protein-like N-terminal" evidence="8">
    <location>
        <begin position="1"/>
        <end position="75"/>
    </location>
</feature>
<dbReference type="Pfam" id="PF03906">
    <property type="entry name" value="Phage_T7_tail"/>
    <property type="match status" value="1"/>
</dbReference>
<keyword evidence="2" id="KW-0945">Host-virus interaction</keyword>
<evidence type="ECO:0000313" key="10">
    <source>
        <dbReference type="Proteomes" id="UP000509360"/>
    </source>
</evidence>
<evidence type="ECO:0000313" key="9">
    <source>
        <dbReference type="EMBL" id="QKM75971.1"/>
    </source>
</evidence>
<evidence type="ECO:0000256" key="5">
    <source>
        <dbReference type="ARBA" id="ARBA00022844"/>
    </source>
</evidence>
<comment type="subcellular location">
    <subcellularLocation>
        <location evidence="1">Virion</location>
    </subcellularLocation>
</comment>
<accession>A0A6M9QBL7</accession>
<evidence type="ECO:0000259" key="8">
    <source>
        <dbReference type="Pfam" id="PF03906"/>
    </source>
</evidence>
<evidence type="ECO:0000256" key="6">
    <source>
        <dbReference type="ARBA" id="ARBA00023165"/>
    </source>
</evidence>
<keyword evidence="6" id="KW-1233">Viral attachment to host adhesion receptor</keyword>
<evidence type="ECO:0000256" key="4">
    <source>
        <dbReference type="ARBA" id="ARBA00022804"/>
    </source>
</evidence>
<name>A0A6M9QBL7_9CAUD</name>
<evidence type="ECO:0000256" key="1">
    <source>
        <dbReference type="ARBA" id="ARBA00004328"/>
    </source>
</evidence>
<gene>
    <name evidence="9" type="ORF">ZD95_42</name>
</gene>
<dbReference type="GO" id="GO:0046718">
    <property type="term" value="P:symbiont entry into host cell"/>
    <property type="evidence" value="ECO:0007669"/>
    <property type="project" value="UniProtKB-KW"/>
</dbReference>
<keyword evidence="4" id="KW-1161">Viral attachment to host cell</keyword>
<reference evidence="9 10" key="1">
    <citation type="submission" date="2020-05" db="EMBL/GenBank/DDBJ databases">
        <title>Characterization and genome analysis of a novel lytic T7-like phage P1723.</title>
        <authorList>
            <person name="Zhong P."/>
            <person name="Yang S."/>
            <person name="Cheng Z."/>
            <person name="Xu Z."/>
            <person name="Luo P."/>
        </authorList>
    </citation>
    <scope>NUCLEOTIDE SEQUENCE [LARGE SCALE GENOMIC DNA]</scope>
</reference>
<keyword evidence="5" id="KW-0946">Virion</keyword>
<dbReference type="GO" id="GO:0098671">
    <property type="term" value="P:adhesion receptor-mediated virion attachment to host cell"/>
    <property type="evidence" value="ECO:0007669"/>
    <property type="project" value="UniProtKB-KW"/>
</dbReference>
<proteinExistence type="predicted"/>
<dbReference type="InterPro" id="IPR005604">
    <property type="entry name" value="Phage_T7_tail_fibre-like_N"/>
</dbReference>
<keyword evidence="7" id="KW-1160">Virus entry into host cell</keyword>
<protein>
    <submittedName>
        <fullName evidence="9">Non-contractile tail fiber protein</fullName>
    </submittedName>
</protein>
<evidence type="ECO:0000256" key="2">
    <source>
        <dbReference type="ARBA" id="ARBA00022581"/>
    </source>
</evidence>